<proteinExistence type="inferred from homology"/>
<keyword evidence="4" id="KW-0546">Nucleotide metabolism</keyword>
<dbReference type="EC" id="3.6.1.23" evidence="3"/>
<dbReference type="Pfam" id="PF00692">
    <property type="entry name" value="dUTPase"/>
    <property type="match status" value="1"/>
</dbReference>
<comment type="similarity">
    <text evidence="2">Belongs to the dUTPase family.</text>
</comment>
<dbReference type="InterPro" id="IPR036157">
    <property type="entry name" value="dUTPase-like_sf"/>
</dbReference>
<protein>
    <recommendedName>
        <fullName evidence="3">dUTP diphosphatase</fullName>
        <ecNumber evidence="3">3.6.1.23</ecNumber>
    </recommendedName>
</protein>
<name>A0A9R0T8J8_TRITD</name>
<dbReference type="Gene3D" id="2.70.40.10">
    <property type="match status" value="1"/>
</dbReference>
<dbReference type="InterPro" id="IPR008181">
    <property type="entry name" value="dUTPase"/>
</dbReference>
<dbReference type="SUPFAM" id="SSF51283">
    <property type="entry name" value="dUTPase-like"/>
    <property type="match status" value="1"/>
</dbReference>
<dbReference type="GO" id="GO:0004170">
    <property type="term" value="F:dUTP diphosphatase activity"/>
    <property type="evidence" value="ECO:0007669"/>
    <property type="project" value="UniProtKB-EC"/>
</dbReference>
<feature type="domain" description="dUTPase-like" evidence="5">
    <location>
        <begin position="42"/>
        <end position="99"/>
    </location>
</feature>
<evidence type="ECO:0000259" key="5">
    <source>
        <dbReference type="Pfam" id="PF00692"/>
    </source>
</evidence>
<comment type="pathway">
    <text evidence="1">Pyrimidine metabolism; dUMP biosynthesis; dUMP from dCTP (dUTP route): step 2/2.</text>
</comment>
<evidence type="ECO:0000313" key="6">
    <source>
        <dbReference type="EMBL" id="VAI09166.1"/>
    </source>
</evidence>
<gene>
    <name evidence="6" type="ORF">TRITD_4Bv1G165690</name>
</gene>
<dbReference type="Proteomes" id="UP000324705">
    <property type="component" value="Chromosome 4B"/>
</dbReference>
<dbReference type="Gramene" id="TRITD4Bv1G165690.1">
    <property type="protein sequence ID" value="TRITD4Bv1G165690.1"/>
    <property type="gene ID" value="TRITD4Bv1G165690"/>
</dbReference>
<dbReference type="PANTHER" id="PTHR11241:SF0">
    <property type="entry name" value="DEOXYURIDINE 5'-TRIPHOSPHATE NUCLEOTIDOHYDROLASE"/>
    <property type="match status" value="1"/>
</dbReference>
<evidence type="ECO:0000256" key="1">
    <source>
        <dbReference type="ARBA" id="ARBA00005142"/>
    </source>
</evidence>
<dbReference type="GO" id="GO:0006226">
    <property type="term" value="P:dUMP biosynthetic process"/>
    <property type="evidence" value="ECO:0007669"/>
    <property type="project" value="InterPro"/>
</dbReference>
<organism evidence="6 7">
    <name type="scientific">Triticum turgidum subsp. durum</name>
    <name type="common">Durum wheat</name>
    <name type="synonym">Triticum durum</name>
    <dbReference type="NCBI Taxonomy" id="4567"/>
    <lineage>
        <taxon>Eukaryota</taxon>
        <taxon>Viridiplantae</taxon>
        <taxon>Streptophyta</taxon>
        <taxon>Embryophyta</taxon>
        <taxon>Tracheophyta</taxon>
        <taxon>Spermatophyta</taxon>
        <taxon>Magnoliopsida</taxon>
        <taxon>Liliopsida</taxon>
        <taxon>Poales</taxon>
        <taxon>Poaceae</taxon>
        <taxon>BOP clade</taxon>
        <taxon>Pooideae</taxon>
        <taxon>Triticodae</taxon>
        <taxon>Triticeae</taxon>
        <taxon>Triticinae</taxon>
        <taxon>Triticum</taxon>
    </lineage>
</organism>
<dbReference type="GO" id="GO:0000287">
    <property type="term" value="F:magnesium ion binding"/>
    <property type="evidence" value="ECO:0007669"/>
    <property type="project" value="InterPro"/>
</dbReference>
<evidence type="ECO:0000256" key="4">
    <source>
        <dbReference type="ARBA" id="ARBA00023080"/>
    </source>
</evidence>
<evidence type="ECO:0000313" key="7">
    <source>
        <dbReference type="Proteomes" id="UP000324705"/>
    </source>
</evidence>
<dbReference type="PANTHER" id="PTHR11241">
    <property type="entry name" value="DEOXYURIDINE 5'-TRIPHOSPHATE NUCLEOTIDOHYDROLASE"/>
    <property type="match status" value="1"/>
</dbReference>
<evidence type="ECO:0000256" key="3">
    <source>
        <dbReference type="ARBA" id="ARBA00012379"/>
    </source>
</evidence>
<evidence type="ECO:0000256" key="2">
    <source>
        <dbReference type="ARBA" id="ARBA00006581"/>
    </source>
</evidence>
<reference evidence="6 7" key="1">
    <citation type="submission" date="2017-09" db="EMBL/GenBank/DDBJ databases">
        <authorList>
            <consortium name="International Durum Wheat Genome Sequencing Consortium (IDWGSC)"/>
            <person name="Milanesi L."/>
        </authorList>
    </citation>
    <scope>NUCLEOTIDE SEQUENCE [LARGE SCALE GENOMIC DNA]</scope>
    <source>
        <strain evidence="7">cv. Svevo</strain>
    </source>
</reference>
<keyword evidence="7" id="KW-1185">Reference proteome</keyword>
<dbReference type="EMBL" id="LT934118">
    <property type="protein sequence ID" value="VAI09166.1"/>
    <property type="molecule type" value="Genomic_DNA"/>
</dbReference>
<dbReference type="AlphaFoldDB" id="A0A9R0T8J8"/>
<dbReference type="GO" id="GO:0046081">
    <property type="term" value="P:dUTP catabolic process"/>
    <property type="evidence" value="ECO:0007669"/>
    <property type="project" value="InterPro"/>
</dbReference>
<dbReference type="InterPro" id="IPR029054">
    <property type="entry name" value="dUTPase-like"/>
</dbReference>
<sequence>MRPSYLQKEGTRPSSRLAAVSLVDSFVQQGGDPPFFMSCATRVIDPDYRCPVGVVLFNHSEVDFAVKSGDRVAQIIVQVIAEVEDLDSIIWGEGGFRSTSV</sequence>
<accession>A0A9R0T8J8</accession>